<reference evidence="1 2" key="1">
    <citation type="journal article" date="2017" name="Front. Genet.">
        <title>Draft sequencing of the heterozygous diploid genome of Satsuma (Citrus unshiu Marc.) using a hybrid assembly approach.</title>
        <authorList>
            <person name="Shimizu T."/>
            <person name="Tanizawa Y."/>
            <person name="Mochizuki T."/>
            <person name="Nagasaki H."/>
            <person name="Yoshioka T."/>
            <person name="Toyoda A."/>
            <person name="Fujiyama A."/>
            <person name="Kaminuma E."/>
            <person name="Nakamura Y."/>
        </authorList>
    </citation>
    <scope>NUCLEOTIDE SEQUENCE [LARGE SCALE GENOMIC DNA]</scope>
    <source>
        <strain evidence="2">cv. Miyagawa wase</strain>
    </source>
</reference>
<organism evidence="1 2">
    <name type="scientific">Citrus unshiu</name>
    <name type="common">Satsuma mandarin</name>
    <name type="synonym">Citrus nobilis var. unshiu</name>
    <dbReference type="NCBI Taxonomy" id="55188"/>
    <lineage>
        <taxon>Eukaryota</taxon>
        <taxon>Viridiplantae</taxon>
        <taxon>Streptophyta</taxon>
        <taxon>Embryophyta</taxon>
        <taxon>Tracheophyta</taxon>
        <taxon>Spermatophyta</taxon>
        <taxon>Magnoliopsida</taxon>
        <taxon>eudicotyledons</taxon>
        <taxon>Gunneridae</taxon>
        <taxon>Pentapetalae</taxon>
        <taxon>rosids</taxon>
        <taxon>malvids</taxon>
        <taxon>Sapindales</taxon>
        <taxon>Rutaceae</taxon>
        <taxon>Aurantioideae</taxon>
        <taxon>Citrus</taxon>
    </lineage>
</organism>
<proteinExistence type="predicted"/>
<protein>
    <submittedName>
        <fullName evidence="1">Uncharacterized protein</fullName>
    </submittedName>
</protein>
<evidence type="ECO:0000313" key="2">
    <source>
        <dbReference type="Proteomes" id="UP000236630"/>
    </source>
</evidence>
<gene>
    <name evidence="1" type="ORF">CUMW_285770</name>
</gene>
<sequence>MLIRLCQDCFLGLGSIFLFIESSTSALGKSFQFPNFGLAKLRSKSVGFDSLGICIYWTNLRYVVSCILFGFGNTLLKNLE</sequence>
<accession>A0A2H5N0G9</accession>
<name>A0A2H5N0G9_CITUN</name>
<evidence type="ECO:0000313" key="1">
    <source>
        <dbReference type="EMBL" id="GAY33763.1"/>
    </source>
</evidence>
<dbReference type="EMBL" id="BDQV01005852">
    <property type="protein sequence ID" value="GAY33763.1"/>
    <property type="molecule type" value="Genomic_DNA"/>
</dbReference>
<dbReference type="AlphaFoldDB" id="A0A2H5N0G9"/>
<keyword evidence="2" id="KW-1185">Reference proteome</keyword>
<comment type="caution">
    <text evidence="1">The sequence shown here is derived from an EMBL/GenBank/DDBJ whole genome shotgun (WGS) entry which is preliminary data.</text>
</comment>
<dbReference type="Proteomes" id="UP000236630">
    <property type="component" value="Unassembled WGS sequence"/>
</dbReference>